<comment type="caution">
    <text evidence="1">The sequence shown here is derived from an EMBL/GenBank/DDBJ whole genome shotgun (WGS) entry which is preliminary data.</text>
</comment>
<dbReference type="AlphaFoldDB" id="A0A8J7VR10"/>
<protein>
    <submittedName>
        <fullName evidence="1">Uncharacterized protein</fullName>
    </submittedName>
</protein>
<reference evidence="1" key="2">
    <citation type="submission" date="2021-04" db="EMBL/GenBank/DDBJ databases">
        <authorList>
            <person name="Karlyshev A.V."/>
        </authorList>
    </citation>
    <scope>NUCLEOTIDE SEQUENCE</scope>
    <source>
        <strain evidence="1">LMG 29479</strain>
    </source>
</reference>
<dbReference type="EMBL" id="JAGQFT010000010">
    <property type="protein sequence ID" value="MBR0561465.1"/>
    <property type="molecule type" value="Genomic_DNA"/>
</dbReference>
<sequence length="93" mass="10260">MSEQAVRDRLFSRPATVAADGAMQVITALQWTEPAAQVIACATALDSYCAELGLDPREVLSVVGRMKADCRFRHLRTFDAVAAFVRNEVRPHL</sequence>
<evidence type="ECO:0000313" key="3">
    <source>
        <dbReference type="Proteomes" id="UP000675747"/>
    </source>
</evidence>
<dbReference type="Proteomes" id="UP000675747">
    <property type="component" value="Unassembled WGS sequence"/>
</dbReference>
<gene>
    <name evidence="2" type="ORF">KB893_011075</name>
    <name evidence="1" type="ORF">KB893_02850</name>
</gene>
<keyword evidence="3" id="KW-1185">Reference proteome</keyword>
<proteinExistence type="predicted"/>
<reference evidence="2 3" key="1">
    <citation type="journal article" date="2021" name="Microbiol. Resour. Announc.">
        <title>Draft Genome Sequence of Coralloluteibacterium stylophorae LMG 29479T.</title>
        <authorList>
            <person name="Karlyshev A.V."/>
            <person name="Kudryashova E.B."/>
            <person name="Ariskina E.V."/>
            <person name="Conroy A.P."/>
            <person name="Abidueva E.Y."/>
        </authorList>
    </citation>
    <scope>NUCLEOTIDE SEQUENCE [LARGE SCALE GENOMIC DNA]</scope>
    <source>
        <strain evidence="2 3">LMG 29479</strain>
    </source>
</reference>
<evidence type="ECO:0000313" key="1">
    <source>
        <dbReference type="EMBL" id="MBR0561465.1"/>
    </source>
</evidence>
<accession>A0A8J7VR10</accession>
<organism evidence="1">
    <name type="scientific">Coralloluteibacterium stylophorae</name>
    <dbReference type="NCBI Taxonomy" id="1776034"/>
    <lineage>
        <taxon>Bacteria</taxon>
        <taxon>Pseudomonadati</taxon>
        <taxon>Pseudomonadota</taxon>
        <taxon>Gammaproteobacteria</taxon>
        <taxon>Lysobacterales</taxon>
        <taxon>Lysobacteraceae</taxon>
        <taxon>Coralloluteibacterium</taxon>
    </lineage>
</organism>
<evidence type="ECO:0000313" key="2">
    <source>
        <dbReference type="EMBL" id="MBS7457670.1"/>
    </source>
</evidence>
<dbReference type="RefSeq" id="WP_211925432.1">
    <property type="nucleotide sequence ID" value="NZ_JAGQFT020000006.1"/>
</dbReference>
<dbReference type="EMBL" id="JAGQFT020000006">
    <property type="protein sequence ID" value="MBS7457670.1"/>
    <property type="molecule type" value="Genomic_DNA"/>
</dbReference>
<name>A0A8J7VR10_9GAMM</name>